<dbReference type="EC" id="2.3.2.27" evidence="2"/>
<dbReference type="InterPro" id="IPR001841">
    <property type="entry name" value="Znf_RING"/>
</dbReference>
<evidence type="ECO:0000256" key="7">
    <source>
        <dbReference type="ARBA" id="ARBA00022833"/>
    </source>
</evidence>
<keyword evidence="3" id="KW-0808">Transferase</keyword>
<evidence type="ECO:0000256" key="3">
    <source>
        <dbReference type="ARBA" id="ARBA00022679"/>
    </source>
</evidence>
<dbReference type="Pfam" id="PF14369">
    <property type="entry name" value="Zn_ribbon_19"/>
    <property type="match status" value="1"/>
</dbReference>
<dbReference type="OrthoDB" id="8062037at2759"/>
<evidence type="ECO:0000313" key="13">
    <source>
        <dbReference type="Proteomes" id="UP000215914"/>
    </source>
</evidence>
<dbReference type="Gene3D" id="3.30.40.10">
    <property type="entry name" value="Zinc/RING finger domain, C3HC4 (zinc finger)"/>
    <property type="match status" value="1"/>
</dbReference>
<feature type="domain" description="RING-type" evidence="10">
    <location>
        <begin position="227"/>
        <end position="268"/>
    </location>
</feature>
<dbReference type="AlphaFoldDB" id="A0A251RLJ0"/>
<dbReference type="Pfam" id="PF13639">
    <property type="entry name" value="zf-RING_2"/>
    <property type="match status" value="1"/>
</dbReference>
<gene>
    <name evidence="12" type="ORF">HannXRQ_Chr17g0537441</name>
    <name evidence="11" type="ORF">HanXRQr2_Chr17g0783761</name>
</gene>
<reference evidence="11 13" key="1">
    <citation type="journal article" date="2017" name="Nature">
        <title>The sunflower genome provides insights into oil metabolism, flowering and Asterid evolution.</title>
        <authorList>
            <person name="Badouin H."/>
            <person name="Gouzy J."/>
            <person name="Grassa C.J."/>
            <person name="Murat F."/>
            <person name="Staton S.E."/>
            <person name="Cottret L."/>
            <person name="Lelandais-Briere C."/>
            <person name="Owens G.L."/>
            <person name="Carrere S."/>
            <person name="Mayjonade B."/>
            <person name="Legrand L."/>
            <person name="Gill N."/>
            <person name="Kane N.C."/>
            <person name="Bowers J.E."/>
            <person name="Hubner S."/>
            <person name="Bellec A."/>
            <person name="Berard A."/>
            <person name="Berges H."/>
            <person name="Blanchet N."/>
            <person name="Boniface M.C."/>
            <person name="Brunel D."/>
            <person name="Catrice O."/>
            <person name="Chaidir N."/>
            <person name="Claudel C."/>
            <person name="Donnadieu C."/>
            <person name="Faraut T."/>
            <person name="Fievet G."/>
            <person name="Helmstetter N."/>
            <person name="King M."/>
            <person name="Knapp S.J."/>
            <person name="Lai Z."/>
            <person name="Le Paslier M.C."/>
            <person name="Lippi Y."/>
            <person name="Lorenzon L."/>
            <person name="Mandel J.R."/>
            <person name="Marage G."/>
            <person name="Marchand G."/>
            <person name="Marquand E."/>
            <person name="Bret-Mestries E."/>
            <person name="Morien E."/>
            <person name="Nambeesan S."/>
            <person name="Nguyen T."/>
            <person name="Pegot-Espagnet P."/>
            <person name="Pouilly N."/>
            <person name="Raftis F."/>
            <person name="Sallet E."/>
            <person name="Schiex T."/>
            <person name="Thomas J."/>
            <person name="Vandecasteele C."/>
            <person name="Vares D."/>
            <person name="Vear F."/>
            <person name="Vautrin S."/>
            <person name="Crespi M."/>
            <person name="Mangin B."/>
            <person name="Burke J.M."/>
            <person name="Salse J."/>
            <person name="Munos S."/>
            <person name="Vincourt P."/>
            <person name="Rieseberg L.H."/>
            <person name="Langlade N.B."/>
        </authorList>
    </citation>
    <scope>NUCLEOTIDE SEQUENCE [LARGE SCALE GENOMIC DNA]</scope>
    <source>
        <strain evidence="13">cv. SF193</strain>
        <tissue evidence="11">Leaves</tissue>
    </source>
</reference>
<protein>
    <recommendedName>
        <fullName evidence="2">RING-type E3 ubiquitin transferase</fullName>
        <ecNumber evidence="2">2.3.2.27</ecNumber>
    </recommendedName>
</protein>
<dbReference type="Gramene" id="mRNA:HanXRQr2_Chr17g0783761">
    <property type="protein sequence ID" value="CDS:HanXRQr2_Chr17g0783761.1"/>
    <property type="gene ID" value="HanXRQr2_Chr17g0783761"/>
</dbReference>
<dbReference type="PANTHER" id="PTHR15710">
    <property type="entry name" value="E3 UBIQUITIN-PROTEIN LIGASE PRAJA"/>
    <property type="match status" value="1"/>
</dbReference>
<evidence type="ECO:0000259" key="10">
    <source>
        <dbReference type="PROSITE" id="PS50089"/>
    </source>
</evidence>
<dbReference type="SUPFAM" id="SSF57850">
    <property type="entry name" value="RING/U-box"/>
    <property type="match status" value="1"/>
</dbReference>
<keyword evidence="7" id="KW-0862">Zinc</keyword>
<dbReference type="GO" id="GO:0061630">
    <property type="term" value="F:ubiquitin protein ligase activity"/>
    <property type="evidence" value="ECO:0000318"/>
    <property type="project" value="GO_Central"/>
</dbReference>
<feature type="region of interest" description="Disordered" evidence="9">
    <location>
        <begin position="151"/>
        <end position="173"/>
    </location>
</feature>
<evidence type="ECO:0000256" key="2">
    <source>
        <dbReference type="ARBA" id="ARBA00012483"/>
    </source>
</evidence>
<reference evidence="11" key="3">
    <citation type="submission" date="2020-06" db="EMBL/GenBank/DDBJ databases">
        <title>Helianthus annuus Genome sequencing and assembly Release 2.</title>
        <authorList>
            <person name="Gouzy J."/>
            <person name="Langlade N."/>
            <person name="Munos S."/>
        </authorList>
    </citation>
    <scope>NUCLEOTIDE SEQUENCE</scope>
    <source>
        <tissue evidence="11">Leaves</tissue>
    </source>
</reference>
<evidence type="ECO:0000313" key="11">
    <source>
        <dbReference type="EMBL" id="KAF5753766.1"/>
    </source>
</evidence>
<organism evidence="12 13">
    <name type="scientific">Helianthus annuus</name>
    <name type="common">Common sunflower</name>
    <dbReference type="NCBI Taxonomy" id="4232"/>
    <lineage>
        <taxon>Eukaryota</taxon>
        <taxon>Viridiplantae</taxon>
        <taxon>Streptophyta</taxon>
        <taxon>Embryophyta</taxon>
        <taxon>Tracheophyta</taxon>
        <taxon>Spermatophyta</taxon>
        <taxon>Magnoliopsida</taxon>
        <taxon>eudicotyledons</taxon>
        <taxon>Gunneridae</taxon>
        <taxon>Pentapetalae</taxon>
        <taxon>asterids</taxon>
        <taxon>campanulids</taxon>
        <taxon>Asterales</taxon>
        <taxon>Asteraceae</taxon>
        <taxon>Asteroideae</taxon>
        <taxon>Heliantheae alliance</taxon>
        <taxon>Heliantheae</taxon>
        <taxon>Helianthus</taxon>
    </lineage>
</organism>
<dbReference type="PROSITE" id="PS50089">
    <property type="entry name" value="ZF_RING_2"/>
    <property type="match status" value="1"/>
</dbReference>
<reference evidence="12" key="2">
    <citation type="submission" date="2017-02" db="EMBL/GenBank/DDBJ databases">
        <title>Sunflower complete genome.</title>
        <authorList>
            <person name="Langlade N."/>
            <person name="Munos S."/>
        </authorList>
    </citation>
    <scope>NUCLEOTIDE SEQUENCE [LARGE SCALE GENOMIC DNA]</scope>
    <source>
        <tissue evidence="12">Leaves</tissue>
    </source>
</reference>
<dbReference type="PANTHER" id="PTHR15710:SF18">
    <property type="entry name" value="RING-TYPE E3 UBIQUITIN TRANSFERASE"/>
    <property type="match status" value="1"/>
</dbReference>
<dbReference type="CDD" id="cd16667">
    <property type="entry name" value="RING-H2_RNF126-like"/>
    <property type="match status" value="1"/>
</dbReference>
<evidence type="ECO:0000256" key="8">
    <source>
        <dbReference type="PROSITE-ProRule" id="PRU00175"/>
    </source>
</evidence>
<dbReference type="EMBL" id="CM007906">
    <property type="protein sequence ID" value="OTF85205.1"/>
    <property type="molecule type" value="Genomic_DNA"/>
</dbReference>
<keyword evidence="4" id="KW-0479">Metal-binding</keyword>
<dbReference type="Proteomes" id="UP000215914">
    <property type="component" value="Chromosome 17"/>
</dbReference>
<dbReference type="GO" id="GO:0016567">
    <property type="term" value="P:protein ubiquitination"/>
    <property type="evidence" value="ECO:0000318"/>
    <property type="project" value="GO_Central"/>
</dbReference>
<evidence type="ECO:0000256" key="9">
    <source>
        <dbReference type="SAM" id="MobiDB-lite"/>
    </source>
</evidence>
<evidence type="ECO:0000256" key="1">
    <source>
        <dbReference type="ARBA" id="ARBA00000900"/>
    </source>
</evidence>
<dbReference type="FunFam" id="3.30.40.10:FF:000022">
    <property type="entry name" value="E3 ubiquitin-protein ligase RING1-like"/>
    <property type="match status" value="1"/>
</dbReference>
<dbReference type="GO" id="GO:0008270">
    <property type="term" value="F:zinc ion binding"/>
    <property type="evidence" value="ECO:0007669"/>
    <property type="project" value="UniProtKB-KW"/>
</dbReference>
<evidence type="ECO:0000256" key="5">
    <source>
        <dbReference type="ARBA" id="ARBA00022771"/>
    </source>
</evidence>
<dbReference type="InterPro" id="IPR013083">
    <property type="entry name" value="Znf_RING/FYVE/PHD"/>
</dbReference>
<feature type="compositionally biased region" description="Low complexity" evidence="9">
    <location>
        <begin position="279"/>
        <end position="294"/>
    </location>
</feature>
<comment type="catalytic activity">
    <reaction evidence="1">
        <text>S-ubiquitinyl-[E2 ubiquitin-conjugating enzyme]-L-cysteine + [acceptor protein]-L-lysine = [E2 ubiquitin-conjugating enzyme]-L-cysteine + N(6)-ubiquitinyl-[acceptor protein]-L-lysine.</text>
        <dbReference type="EC" id="2.3.2.27"/>
    </reaction>
</comment>
<proteinExistence type="predicted"/>
<feature type="region of interest" description="Disordered" evidence="9">
    <location>
        <begin position="276"/>
        <end position="295"/>
    </location>
</feature>
<keyword evidence="6" id="KW-0833">Ubl conjugation pathway</keyword>
<dbReference type="STRING" id="4232.A0A251RLJ0"/>
<keyword evidence="5 8" id="KW-0863">Zinc-finger</keyword>
<evidence type="ECO:0000256" key="4">
    <source>
        <dbReference type="ARBA" id="ARBA00022723"/>
    </source>
</evidence>
<dbReference type="FunCoup" id="A0A251RLJ0">
    <property type="interactions" value="106"/>
</dbReference>
<dbReference type="SMART" id="SM00184">
    <property type="entry name" value="RING"/>
    <property type="match status" value="1"/>
</dbReference>
<dbReference type="OMA" id="DAWEHGR"/>
<name>A0A251RLJ0_HELAN</name>
<evidence type="ECO:0000313" key="12">
    <source>
        <dbReference type="EMBL" id="OTF85205.1"/>
    </source>
</evidence>
<keyword evidence="13" id="KW-1185">Reference proteome</keyword>
<sequence length="345" mass="39193">MPSDQDQDHPSASDDRSIDIGGRTYQLYWCYQCHRTVRIATGNSPIMCPRCFGQFVYEIDIARPRLVVEFTEFDPSPEARLLEALSLMLDPHVPQTDRRRERFTDIGIQPPWRRRIRSNSRFDDMDGWGPGPGILARPRSRSWVILTPNNLPRVNDNDNDNDNEVEDQVPRGVDPRNYYAGTGLNELIEELTQNDRPGPLPAPDSAINALPNVKITPTHLLNDSQSCAICMEDFKVGGEAKELPCNHIFHSNCIVPWLRLHNSCPICRNEIPVPTVTTDGSSESSDGGFDSSVDSRGRRRRRCLRWRRLANIWPFRARYRPLGSNGVANVNTSREDSRVNSCTIL</sequence>
<accession>A0A251RLJ0</accession>
<dbReference type="GO" id="GO:0005737">
    <property type="term" value="C:cytoplasm"/>
    <property type="evidence" value="ECO:0000318"/>
    <property type="project" value="GO_Central"/>
</dbReference>
<dbReference type="InterPro" id="IPR039525">
    <property type="entry name" value="RNF126-like_zinc-ribbon"/>
</dbReference>
<feature type="compositionally biased region" description="Acidic residues" evidence="9">
    <location>
        <begin position="157"/>
        <end position="167"/>
    </location>
</feature>
<evidence type="ECO:0000256" key="6">
    <source>
        <dbReference type="ARBA" id="ARBA00022786"/>
    </source>
</evidence>
<dbReference type="EMBL" id="MNCJ02000332">
    <property type="protein sequence ID" value="KAF5753766.1"/>
    <property type="molecule type" value="Genomic_DNA"/>
</dbReference>
<dbReference type="InParanoid" id="A0A251RLJ0"/>